<evidence type="ECO:0000256" key="2">
    <source>
        <dbReference type="ARBA" id="ARBA00023315"/>
    </source>
</evidence>
<dbReference type="PANTHER" id="PTHR43420">
    <property type="entry name" value="ACETYLTRANSFERASE"/>
    <property type="match status" value="1"/>
</dbReference>
<dbReference type="InterPro" id="IPR050680">
    <property type="entry name" value="YpeA/RimI_acetyltransf"/>
</dbReference>
<dbReference type="InterPro" id="IPR016181">
    <property type="entry name" value="Acyl_CoA_acyltransferase"/>
</dbReference>
<dbReference type="Proteomes" id="UP000269154">
    <property type="component" value="Unassembled WGS sequence"/>
</dbReference>
<dbReference type="EMBL" id="RCBY01000098">
    <property type="protein sequence ID" value="RQH38994.1"/>
    <property type="molecule type" value="Genomic_DNA"/>
</dbReference>
<name>A0A3N6QCG5_9CYAN</name>
<dbReference type="InterPro" id="IPR000182">
    <property type="entry name" value="GNAT_dom"/>
</dbReference>
<organism evidence="4 5">
    <name type="scientific">Okeania hirsuta</name>
    <dbReference type="NCBI Taxonomy" id="1458930"/>
    <lineage>
        <taxon>Bacteria</taxon>
        <taxon>Bacillati</taxon>
        <taxon>Cyanobacteriota</taxon>
        <taxon>Cyanophyceae</taxon>
        <taxon>Oscillatoriophycideae</taxon>
        <taxon>Oscillatoriales</taxon>
        <taxon>Microcoleaceae</taxon>
        <taxon>Okeania</taxon>
    </lineage>
</organism>
<gene>
    <name evidence="4" type="ORF">D5R40_17410</name>
</gene>
<evidence type="ECO:0000313" key="4">
    <source>
        <dbReference type="EMBL" id="RQH38994.1"/>
    </source>
</evidence>
<dbReference type="PROSITE" id="PS51186">
    <property type="entry name" value="GNAT"/>
    <property type="match status" value="2"/>
</dbReference>
<evidence type="ECO:0000313" key="5">
    <source>
        <dbReference type="Proteomes" id="UP000269154"/>
    </source>
</evidence>
<dbReference type="PANTHER" id="PTHR43420:SF44">
    <property type="entry name" value="ACETYLTRANSFERASE YPEA"/>
    <property type="match status" value="1"/>
</dbReference>
<feature type="domain" description="N-acetyltransferase" evidence="3">
    <location>
        <begin position="168"/>
        <end position="319"/>
    </location>
</feature>
<reference evidence="4 5" key="1">
    <citation type="journal article" date="2018" name="ACS Chem. Biol.">
        <title>Ketoreductase domain dysfunction expands chemodiversity: malyngamide biosynthesis in the cyanobacterium Okeania hirsuta.</title>
        <authorList>
            <person name="Moss N.A."/>
            <person name="Leao T."/>
            <person name="Rankin M."/>
            <person name="McCullough T.M."/>
            <person name="Qu P."/>
            <person name="Korobeynikov A."/>
            <person name="Smith J.L."/>
            <person name="Gerwick L."/>
            <person name="Gerwick W.H."/>
        </authorList>
    </citation>
    <scope>NUCLEOTIDE SEQUENCE [LARGE SCALE GENOMIC DNA]</scope>
    <source>
        <strain evidence="4 5">PAB10Feb10-1</strain>
    </source>
</reference>
<dbReference type="Gene3D" id="3.40.630.30">
    <property type="match status" value="1"/>
</dbReference>
<comment type="caution">
    <text evidence="4">The sequence shown here is derived from an EMBL/GenBank/DDBJ whole genome shotgun (WGS) entry which is preliminary data.</text>
</comment>
<proteinExistence type="predicted"/>
<keyword evidence="5" id="KW-1185">Reference proteome</keyword>
<dbReference type="SUPFAM" id="SSF55729">
    <property type="entry name" value="Acyl-CoA N-acyltransferases (Nat)"/>
    <property type="match status" value="2"/>
</dbReference>
<dbReference type="GO" id="GO:0016747">
    <property type="term" value="F:acyltransferase activity, transferring groups other than amino-acyl groups"/>
    <property type="evidence" value="ECO:0007669"/>
    <property type="project" value="InterPro"/>
</dbReference>
<keyword evidence="1 4" id="KW-0808">Transferase</keyword>
<sequence>MKTLTSRPYKGEIDLEAIAQLLNSSELVHQFHEWPSPAEMLMQLETPSVDKQRDICLWEDSNSQVMAIAGLIIPEIGADIAGILWFRVDPNAQGNNLEVQILEWGEKRMREVGRERNVKVKVLSGGHSDNVERIALLESCGFAIERYFLTMERSLTDPIPEAEFPEGFTLKHIENEADAAAWTKMFNQTFIDHWNHQDITVESVKNKLNDPKYRSELSLVAVAPDGIFAAFCDCQIHPENNELNKRKDGLVSLLGTRSGFRKRGLGRGILLSALKLLKTEGMETAMLYVDADNLSGATRLYESVGFRRVNTQIAYIKAV</sequence>
<dbReference type="AlphaFoldDB" id="A0A3N6QCG5"/>
<protein>
    <submittedName>
        <fullName evidence="4">GNAT family N-acetyltransferase</fullName>
    </submittedName>
</protein>
<feature type="domain" description="N-acetyltransferase" evidence="3">
    <location>
        <begin position="4"/>
        <end position="171"/>
    </location>
</feature>
<dbReference type="Pfam" id="PF00583">
    <property type="entry name" value="Acetyltransf_1"/>
    <property type="match status" value="1"/>
</dbReference>
<keyword evidence="2" id="KW-0012">Acyltransferase</keyword>
<accession>A0A3N6QCG5</accession>
<evidence type="ECO:0000256" key="1">
    <source>
        <dbReference type="ARBA" id="ARBA00022679"/>
    </source>
</evidence>
<evidence type="ECO:0000259" key="3">
    <source>
        <dbReference type="PROSITE" id="PS51186"/>
    </source>
</evidence>
<dbReference type="OrthoDB" id="9799092at2"/>